<feature type="compositionally biased region" description="Basic and acidic residues" evidence="1">
    <location>
        <begin position="217"/>
        <end position="262"/>
    </location>
</feature>
<evidence type="ECO:0000256" key="1">
    <source>
        <dbReference type="SAM" id="MobiDB-lite"/>
    </source>
</evidence>
<feature type="compositionally biased region" description="Basic and acidic residues" evidence="1">
    <location>
        <begin position="412"/>
        <end position="428"/>
    </location>
</feature>
<dbReference type="AlphaFoldDB" id="A0A8J9X274"/>
<feature type="compositionally biased region" description="Polar residues" evidence="1">
    <location>
        <begin position="469"/>
        <end position="495"/>
    </location>
</feature>
<feature type="compositionally biased region" description="Basic and acidic residues" evidence="1">
    <location>
        <begin position="347"/>
        <end position="367"/>
    </location>
</feature>
<feature type="region of interest" description="Disordered" evidence="1">
    <location>
        <begin position="1"/>
        <end position="44"/>
    </location>
</feature>
<protein>
    <submittedName>
        <fullName evidence="2">Uncharacterized protein</fullName>
    </submittedName>
</protein>
<feature type="compositionally biased region" description="Acidic residues" evidence="1">
    <location>
        <begin position="315"/>
        <end position="325"/>
    </location>
</feature>
<feature type="region of interest" description="Disordered" evidence="1">
    <location>
        <begin position="347"/>
        <end position="388"/>
    </location>
</feature>
<name>A0A8J9X274_PHATR</name>
<dbReference type="EMBL" id="OU594955">
    <property type="protein sequence ID" value="CAG9281139.1"/>
    <property type="molecule type" value="Genomic_DNA"/>
</dbReference>
<feature type="compositionally biased region" description="Polar residues" evidence="1">
    <location>
        <begin position="581"/>
        <end position="590"/>
    </location>
</feature>
<organism evidence="2">
    <name type="scientific">Phaeodactylum tricornutum</name>
    <name type="common">Diatom</name>
    <dbReference type="NCBI Taxonomy" id="2850"/>
    <lineage>
        <taxon>Eukaryota</taxon>
        <taxon>Sar</taxon>
        <taxon>Stramenopiles</taxon>
        <taxon>Ochrophyta</taxon>
        <taxon>Bacillariophyta</taxon>
        <taxon>Bacillariophyceae</taxon>
        <taxon>Bacillariophycidae</taxon>
        <taxon>Naviculales</taxon>
        <taxon>Phaeodactylaceae</taxon>
        <taxon>Phaeodactylum</taxon>
    </lineage>
</organism>
<sequence length="738" mass="83579">MASSETDDSEIEEVVPPQGHRRNSGRPRHSHLNQGGSQPSSYQQAGALLVAQRQQEAAAMVAHHAHASRAAAAMAGRRPLGPVELGLLQQRHHHVQQQQQAVLAQHAYAAQRQQQQHLLAAHEQQRLATAAAVQAAMVHKLQMAGVPEAEAVIRASQAHYAAYGPTPGLFLPSPPLHSVEGLSKPTEADMHQLRSLHEAQLGRAGHGRVPSEGQEPSARERFFREERERREKQARDREPEEEAARTQKFIKESALHRERVVEPIRSTESLKEQANYEQRHSAHRRREEEERRELDERRRARESFHQGNIQKVEKVEEEDDDEVSVEDVVAIDGEKNEIIRKQEAYRQRYEELSRRESGRARQTDHLRKTVVPQRVKTNYTSEASRDQKEEIWRWDVENKREQYEKRKKRQQHAHEARKNFLEESKHEPAGSFSPRPSLNTEKPSSSEDSHDGKRHTDEDISLHAKRQKTQSSVTVHKSADSEASTNTSTLPASSLENLSGIQTPIDIENKHIANFLLGKHGYKEEFLPKVVVMAPMRWRTIAENVQYELQGMDPLPSSRVMSSPSKRSTQLMADAGEVEKASSSQMSLQIDESKAHSDAANNSSSNLTRAQEYHAYMRGRAREAELKVALKAEKRHSVALFDTVNALRLEINTLKGNRKAAGPPKDLRKAFALERQKVASLQETNYVLSTKIRTLQEGGKTDGEDADEKIREIQRSTEGALRAYMRATVHSLKAICHD</sequence>
<feature type="region of interest" description="Disordered" evidence="1">
    <location>
        <begin position="201"/>
        <end position="325"/>
    </location>
</feature>
<proteinExistence type="predicted"/>
<feature type="region of interest" description="Disordered" evidence="1">
    <location>
        <begin position="403"/>
        <end position="495"/>
    </location>
</feature>
<reference evidence="2" key="1">
    <citation type="submission" date="2022-02" db="EMBL/GenBank/DDBJ databases">
        <authorList>
            <person name="Giguere J D."/>
        </authorList>
    </citation>
    <scope>NUCLEOTIDE SEQUENCE</scope>
    <source>
        <strain evidence="2">CCAP 1055/1</strain>
    </source>
</reference>
<gene>
    <name evidence="2" type="ORF">PTTT1_LOCUS15536</name>
</gene>
<dbReference type="Proteomes" id="UP000836788">
    <property type="component" value="Chromosome 14"/>
</dbReference>
<feature type="compositionally biased region" description="Acidic residues" evidence="1">
    <location>
        <begin position="1"/>
        <end position="13"/>
    </location>
</feature>
<accession>A0A8J9X274</accession>
<feature type="compositionally biased region" description="Polar residues" evidence="1">
    <location>
        <begin position="434"/>
        <end position="443"/>
    </location>
</feature>
<feature type="compositionally biased region" description="Polar residues" evidence="1">
    <location>
        <begin position="32"/>
        <end position="44"/>
    </location>
</feature>
<feature type="compositionally biased region" description="Basic and acidic residues" evidence="1">
    <location>
        <begin position="277"/>
        <end position="304"/>
    </location>
</feature>
<feature type="compositionally biased region" description="Basic and acidic residues" evidence="1">
    <location>
        <begin position="444"/>
        <end position="462"/>
    </location>
</feature>
<evidence type="ECO:0000313" key="2">
    <source>
        <dbReference type="EMBL" id="CAG9281139.1"/>
    </source>
</evidence>
<feature type="compositionally biased region" description="Basic residues" evidence="1">
    <location>
        <begin position="19"/>
        <end position="31"/>
    </location>
</feature>
<feature type="compositionally biased region" description="Low complexity" evidence="1">
    <location>
        <begin position="556"/>
        <end position="568"/>
    </location>
</feature>
<feature type="region of interest" description="Disordered" evidence="1">
    <location>
        <begin position="556"/>
        <end position="607"/>
    </location>
</feature>